<evidence type="ECO:0000313" key="1">
    <source>
        <dbReference type="EMBL" id="BAS92979.1"/>
    </source>
</evidence>
<dbReference type="EMBL" id="AP014961">
    <property type="protein sequence ID" value="BAS92979.1"/>
    <property type="molecule type" value="Genomic_DNA"/>
</dbReference>
<reference evidence="1 2" key="3">
    <citation type="journal article" date="2013" name="Rice">
        <title>Improvement of the Oryza sativa Nipponbare reference genome using next generation sequence and optical map data.</title>
        <authorList>
            <person name="Kawahara Y."/>
            <person name="de la Bastide M."/>
            <person name="Hamilton J.P."/>
            <person name="Kanamori H."/>
            <person name="McCombie W.R."/>
            <person name="Ouyang S."/>
            <person name="Schwartz D.C."/>
            <person name="Tanaka T."/>
            <person name="Wu J."/>
            <person name="Zhou S."/>
            <person name="Childs K.L."/>
            <person name="Davidson R.M."/>
            <person name="Lin H."/>
            <person name="Quesada-Ocampo L."/>
            <person name="Vaillancourt B."/>
            <person name="Sakai H."/>
            <person name="Lee S.S."/>
            <person name="Kim J."/>
            <person name="Numa H."/>
            <person name="Itoh T."/>
            <person name="Buell C.R."/>
            <person name="Matsumoto T."/>
        </authorList>
    </citation>
    <scope>NUCLEOTIDE SEQUENCE [LARGE SCALE GENOMIC DNA]</scope>
    <source>
        <strain evidence="2">cv. Nipponbare</strain>
    </source>
</reference>
<reference evidence="2" key="1">
    <citation type="journal article" date="2005" name="Nature">
        <title>The map-based sequence of the rice genome.</title>
        <authorList>
            <consortium name="International rice genome sequencing project (IRGSP)"/>
            <person name="Matsumoto T."/>
            <person name="Wu J."/>
            <person name="Kanamori H."/>
            <person name="Katayose Y."/>
            <person name="Fujisawa M."/>
            <person name="Namiki N."/>
            <person name="Mizuno H."/>
            <person name="Yamamoto K."/>
            <person name="Antonio B.A."/>
            <person name="Baba T."/>
            <person name="Sakata K."/>
            <person name="Nagamura Y."/>
            <person name="Aoki H."/>
            <person name="Arikawa K."/>
            <person name="Arita K."/>
            <person name="Bito T."/>
            <person name="Chiden Y."/>
            <person name="Fujitsuka N."/>
            <person name="Fukunaka R."/>
            <person name="Hamada M."/>
            <person name="Harada C."/>
            <person name="Hayashi A."/>
            <person name="Hijishita S."/>
            <person name="Honda M."/>
            <person name="Hosokawa S."/>
            <person name="Ichikawa Y."/>
            <person name="Idonuma A."/>
            <person name="Iijima M."/>
            <person name="Ikeda M."/>
            <person name="Ikeno M."/>
            <person name="Ito K."/>
            <person name="Ito S."/>
            <person name="Ito T."/>
            <person name="Ito Y."/>
            <person name="Ito Y."/>
            <person name="Iwabuchi A."/>
            <person name="Kamiya K."/>
            <person name="Karasawa W."/>
            <person name="Kurita K."/>
            <person name="Katagiri S."/>
            <person name="Kikuta A."/>
            <person name="Kobayashi H."/>
            <person name="Kobayashi N."/>
            <person name="Machita K."/>
            <person name="Maehara T."/>
            <person name="Masukawa M."/>
            <person name="Mizubayashi T."/>
            <person name="Mukai Y."/>
            <person name="Nagasaki H."/>
            <person name="Nagata Y."/>
            <person name="Naito S."/>
            <person name="Nakashima M."/>
            <person name="Nakama Y."/>
            <person name="Nakamichi Y."/>
            <person name="Nakamura M."/>
            <person name="Meguro A."/>
            <person name="Negishi M."/>
            <person name="Ohta I."/>
            <person name="Ohta T."/>
            <person name="Okamoto M."/>
            <person name="Ono N."/>
            <person name="Saji S."/>
            <person name="Sakaguchi M."/>
            <person name="Sakai K."/>
            <person name="Shibata M."/>
            <person name="Shimokawa T."/>
            <person name="Song J."/>
            <person name="Takazaki Y."/>
            <person name="Terasawa K."/>
            <person name="Tsugane M."/>
            <person name="Tsuji K."/>
            <person name="Ueda S."/>
            <person name="Waki K."/>
            <person name="Yamagata H."/>
            <person name="Yamamoto M."/>
            <person name="Yamamoto S."/>
            <person name="Yamane H."/>
            <person name="Yoshiki S."/>
            <person name="Yoshihara R."/>
            <person name="Yukawa K."/>
            <person name="Zhong H."/>
            <person name="Yano M."/>
            <person name="Yuan Q."/>
            <person name="Ouyang S."/>
            <person name="Liu J."/>
            <person name="Jones K.M."/>
            <person name="Gansberger K."/>
            <person name="Moffat K."/>
            <person name="Hill J."/>
            <person name="Bera J."/>
            <person name="Fadrosh D."/>
            <person name="Jin S."/>
            <person name="Johri S."/>
            <person name="Kim M."/>
            <person name="Overton L."/>
            <person name="Reardon M."/>
            <person name="Tsitrin T."/>
            <person name="Vuong H."/>
            <person name="Weaver B."/>
            <person name="Ciecko A."/>
            <person name="Tallon L."/>
            <person name="Jackson J."/>
            <person name="Pai G."/>
            <person name="Aken S.V."/>
            <person name="Utterback T."/>
            <person name="Reidmuller S."/>
            <person name="Feldblyum T."/>
            <person name="Hsiao J."/>
            <person name="Zismann V."/>
            <person name="Iobst S."/>
            <person name="de Vazeille A.R."/>
            <person name="Buell C.R."/>
            <person name="Ying K."/>
            <person name="Li Y."/>
            <person name="Lu T."/>
            <person name="Huang Y."/>
            <person name="Zhao Q."/>
            <person name="Feng Q."/>
            <person name="Zhang L."/>
            <person name="Zhu J."/>
            <person name="Weng Q."/>
            <person name="Mu J."/>
            <person name="Lu Y."/>
            <person name="Fan D."/>
            <person name="Liu Y."/>
            <person name="Guan J."/>
            <person name="Zhang Y."/>
            <person name="Yu S."/>
            <person name="Liu X."/>
            <person name="Zhang Y."/>
            <person name="Hong G."/>
            <person name="Han B."/>
            <person name="Choisne N."/>
            <person name="Demange N."/>
            <person name="Orjeda G."/>
            <person name="Samain S."/>
            <person name="Cattolico L."/>
            <person name="Pelletier E."/>
            <person name="Couloux A."/>
            <person name="Segurens B."/>
            <person name="Wincker P."/>
            <person name="D'Hont A."/>
            <person name="Scarpelli C."/>
            <person name="Weissenbach J."/>
            <person name="Salanoubat M."/>
            <person name="Quetier F."/>
            <person name="Yu Y."/>
            <person name="Kim H.R."/>
            <person name="Rambo T."/>
            <person name="Currie J."/>
            <person name="Collura K."/>
            <person name="Luo M."/>
            <person name="Yang T."/>
            <person name="Ammiraju J.S.S."/>
            <person name="Engler F."/>
            <person name="Soderlund C."/>
            <person name="Wing R.A."/>
            <person name="Palmer L.E."/>
            <person name="de la Bastide M."/>
            <person name="Spiegel L."/>
            <person name="Nascimento L."/>
            <person name="Zutavern T."/>
            <person name="O'Shaughnessy A."/>
            <person name="Dike S."/>
            <person name="Dedhia N."/>
            <person name="Preston R."/>
            <person name="Balija V."/>
            <person name="McCombie W.R."/>
            <person name="Chow T."/>
            <person name="Chen H."/>
            <person name="Chung M."/>
            <person name="Chen C."/>
            <person name="Shaw J."/>
            <person name="Wu H."/>
            <person name="Hsiao K."/>
            <person name="Chao Y."/>
            <person name="Chu M."/>
            <person name="Cheng C."/>
            <person name="Hour A."/>
            <person name="Lee P."/>
            <person name="Lin S."/>
            <person name="Lin Y."/>
            <person name="Liou J."/>
            <person name="Liu S."/>
            <person name="Hsing Y."/>
            <person name="Raghuvanshi S."/>
            <person name="Mohanty A."/>
            <person name="Bharti A.K."/>
            <person name="Gaur A."/>
            <person name="Gupta V."/>
            <person name="Kumar D."/>
            <person name="Ravi V."/>
            <person name="Vij S."/>
            <person name="Kapur A."/>
            <person name="Khurana P."/>
            <person name="Khurana P."/>
            <person name="Khurana J.P."/>
            <person name="Tyagi A.K."/>
            <person name="Gaikwad K."/>
            <person name="Singh A."/>
            <person name="Dalal V."/>
            <person name="Srivastava S."/>
            <person name="Dixit A."/>
            <person name="Pal A.K."/>
            <person name="Ghazi I.A."/>
            <person name="Yadav M."/>
            <person name="Pandit A."/>
            <person name="Bhargava A."/>
            <person name="Sureshbabu K."/>
            <person name="Batra K."/>
            <person name="Sharma T.R."/>
            <person name="Mohapatra T."/>
            <person name="Singh N.K."/>
            <person name="Messing J."/>
            <person name="Nelson A.B."/>
            <person name="Fuks G."/>
            <person name="Kavchok S."/>
            <person name="Keizer G."/>
            <person name="Linton E."/>
            <person name="Llaca V."/>
            <person name="Song R."/>
            <person name="Tanyolac B."/>
            <person name="Young S."/>
            <person name="Ho-Il K."/>
            <person name="Hahn J.H."/>
            <person name="Sangsakoo G."/>
            <person name="Vanavichit A."/>
            <person name="de Mattos Luiz.A.T."/>
            <person name="Zimmer P.D."/>
            <person name="Malone G."/>
            <person name="Dellagostin O."/>
            <person name="de Oliveira A.C."/>
            <person name="Bevan M."/>
            <person name="Bancroft I."/>
            <person name="Minx P."/>
            <person name="Cordum H."/>
            <person name="Wilson R."/>
            <person name="Cheng Z."/>
            <person name="Jin W."/>
            <person name="Jiang J."/>
            <person name="Leong S.A."/>
            <person name="Iwama H."/>
            <person name="Gojobori T."/>
            <person name="Itoh T."/>
            <person name="Niimura Y."/>
            <person name="Fujii Y."/>
            <person name="Habara T."/>
            <person name="Sakai H."/>
            <person name="Sato Y."/>
            <person name="Wilson G."/>
            <person name="Kumar K."/>
            <person name="McCouch S."/>
            <person name="Juretic N."/>
            <person name="Hoen D."/>
            <person name="Wright S."/>
            <person name="Bruskiewich R."/>
            <person name="Bureau T."/>
            <person name="Miyao A."/>
            <person name="Hirochika H."/>
            <person name="Nishikawa T."/>
            <person name="Kadowaki K."/>
            <person name="Sugiura M."/>
            <person name="Burr B."/>
            <person name="Sasaki T."/>
        </authorList>
    </citation>
    <scope>NUCLEOTIDE SEQUENCE [LARGE SCALE GENOMIC DNA]</scope>
    <source>
        <strain evidence="2">cv. Nipponbare</strain>
    </source>
</reference>
<dbReference type="Proteomes" id="UP000059680">
    <property type="component" value="Chromosome 5"/>
</dbReference>
<sequence>MAKSGGVRNRDEQQTCLYWCCLLMLLLLQGNWQLPNSTVYALAKLAPLVASLFLSFSSCTINQSIDGSAHRSSEIMN</sequence>
<keyword evidence="2" id="KW-1185">Reference proteome</keyword>
<accession>A0A0P0WJM7</accession>
<dbReference type="InParanoid" id="A0A0P0WJM7"/>
<gene>
    <name evidence="1" type="ordered locus">Os05g0242200</name>
    <name evidence="1" type="ORF">OSNPB_050242200</name>
</gene>
<name>A0A0P0WJM7_ORYSJ</name>
<proteinExistence type="predicted"/>
<dbReference type="AlphaFoldDB" id="A0A0P0WJM7"/>
<dbReference type="PaxDb" id="39947-A0A0P0WJM7"/>
<protein>
    <submittedName>
        <fullName evidence="1">Os05g0242200 protein</fullName>
    </submittedName>
</protein>
<organism evidence="1 2">
    <name type="scientific">Oryza sativa subsp. japonica</name>
    <name type="common">Rice</name>
    <dbReference type="NCBI Taxonomy" id="39947"/>
    <lineage>
        <taxon>Eukaryota</taxon>
        <taxon>Viridiplantae</taxon>
        <taxon>Streptophyta</taxon>
        <taxon>Embryophyta</taxon>
        <taxon>Tracheophyta</taxon>
        <taxon>Spermatophyta</taxon>
        <taxon>Magnoliopsida</taxon>
        <taxon>Liliopsida</taxon>
        <taxon>Poales</taxon>
        <taxon>Poaceae</taxon>
        <taxon>BOP clade</taxon>
        <taxon>Oryzoideae</taxon>
        <taxon>Oryzeae</taxon>
        <taxon>Oryzinae</taxon>
        <taxon>Oryza</taxon>
        <taxon>Oryza sativa</taxon>
    </lineage>
</organism>
<reference evidence="1 2" key="2">
    <citation type="journal article" date="2013" name="Plant Cell Physiol.">
        <title>Rice Annotation Project Database (RAP-DB): an integrative and interactive database for rice genomics.</title>
        <authorList>
            <person name="Sakai H."/>
            <person name="Lee S.S."/>
            <person name="Tanaka T."/>
            <person name="Numa H."/>
            <person name="Kim J."/>
            <person name="Kawahara Y."/>
            <person name="Wakimoto H."/>
            <person name="Yang C.C."/>
            <person name="Iwamoto M."/>
            <person name="Abe T."/>
            <person name="Yamada Y."/>
            <person name="Muto A."/>
            <person name="Inokuchi H."/>
            <person name="Ikemura T."/>
            <person name="Matsumoto T."/>
            <person name="Sasaki T."/>
            <person name="Itoh T."/>
        </authorList>
    </citation>
    <scope>NUCLEOTIDE SEQUENCE [LARGE SCALE GENOMIC DNA]</scope>
    <source>
        <strain evidence="2">cv. Nipponbare</strain>
    </source>
</reference>
<evidence type="ECO:0000313" key="2">
    <source>
        <dbReference type="Proteomes" id="UP000059680"/>
    </source>
</evidence>